<sequence>MYSYPIPKEAEIIIHRIIVNEKELNTFQLLKEEGDVVRANIIRYSYLKKNSFKDKFHGIFEKKISNQYLLKINDKLFNYKNLDEAVFGNWLRDYLQSHYKHSIESIKIYETTLMFTKEQRPLILKEVLILNKKYE</sequence>
<dbReference type="Proteomes" id="UP000462931">
    <property type="component" value="Unassembled WGS sequence"/>
</dbReference>
<organism evidence="1 2">
    <name type="scientific">Pedobacter puniceum</name>
    <dbReference type="NCBI Taxonomy" id="2666136"/>
    <lineage>
        <taxon>Bacteria</taxon>
        <taxon>Pseudomonadati</taxon>
        <taxon>Bacteroidota</taxon>
        <taxon>Sphingobacteriia</taxon>
        <taxon>Sphingobacteriales</taxon>
        <taxon>Sphingobacteriaceae</taxon>
        <taxon>Pedobacter</taxon>
    </lineage>
</organism>
<protein>
    <submittedName>
        <fullName evidence="1">Uncharacterized protein</fullName>
    </submittedName>
</protein>
<dbReference type="AlphaFoldDB" id="A0A7K0FQW3"/>
<dbReference type="RefSeq" id="WP_154288451.1">
    <property type="nucleotide sequence ID" value="NZ_WKJI01000004.1"/>
</dbReference>
<reference evidence="1 2" key="1">
    <citation type="submission" date="2019-11" db="EMBL/GenBank/DDBJ databases">
        <authorList>
            <person name="Cheng Q."/>
            <person name="Yang Z."/>
        </authorList>
    </citation>
    <scope>NUCLEOTIDE SEQUENCE [LARGE SCALE GENOMIC DNA]</scope>
    <source>
        <strain evidence="1 2">HX-22-1</strain>
    </source>
</reference>
<proteinExistence type="predicted"/>
<name>A0A7K0FQW3_9SPHI</name>
<dbReference type="EMBL" id="WKJI01000004">
    <property type="protein sequence ID" value="MRX48366.1"/>
    <property type="molecule type" value="Genomic_DNA"/>
</dbReference>
<gene>
    <name evidence="1" type="ORF">GJJ64_14295</name>
</gene>
<accession>A0A7K0FQW3</accession>
<evidence type="ECO:0000313" key="2">
    <source>
        <dbReference type="Proteomes" id="UP000462931"/>
    </source>
</evidence>
<comment type="caution">
    <text evidence="1">The sequence shown here is derived from an EMBL/GenBank/DDBJ whole genome shotgun (WGS) entry which is preliminary data.</text>
</comment>
<keyword evidence="2" id="KW-1185">Reference proteome</keyword>
<evidence type="ECO:0000313" key="1">
    <source>
        <dbReference type="EMBL" id="MRX48366.1"/>
    </source>
</evidence>